<feature type="compositionally biased region" description="Polar residues" evidence="1">
    <location>
        <begin position="48"/>
        <end position="64"/>
    </location>
</feature>
<comment type="caution">
    <text evidence="2">The sequence shown here is derived from an EMBL/GenBank/DDBJ whole genome shotgun (WGS) entry which is preliminary data.</text>
</comment>
<dbReference type="AlphaFoldDB" id="X6NUU7"/>
<evidence type="ECO:0000313" key="2">
    <source>
        <dbReference type="EMBL" id="ETO29037.1"/>
    </source>
</evidence>
<accession>X6NUU7</accession>
<protein>
    <submittedName>
        <fullName evidence="2">Uncharacterized protein</fullName>
    </submittedName>
</protein>
<name>X6NUU7_RETFI</name>
<feature type="compositionally biased region" description="Polar residues" evidence="1">
    <location>
        <begin position="76"/>
        <end position="88"/>
    </location>
</feature>
<dbReference type="EMBL" id="ASPP01006295">
    <property type="protein sequence ID" value="ETO29037.1"/>
    <property type="molecule type" value="Genomic_DNA"/>
</dbReference>
<keyword evidence="3" id="KW-1185">Reference proteome</keyword>
<organism evidence="2 3">
    <name type="scientific">Reticulomyxa filosa</name>
    <dbReference type="NCBI Taxonomy" id="46433"/>
    <lineage>
        <taxon>Eukaryota</taxon>
        <taxon>Sar</taxon>
        <taxon>Rhizaria</taxon>
        <taxon>Retaria</taxon>
        <taxon>Foraminifera</taxon>
        <taxon>Monothalamids</taxon>
        <taxon>Reticulomyxidae</taxon>
        <taxon>Reticulomyxa</taxon>
    </lineage>
</organism>
<evidence type="ECO:0000313" key="3">
    <source>
        <dbReference type="Proteomes" id="UP000023152"/>
    </source>
</evidence>
<dbReference type="Proteomes" id="UP000023152">
    <property type="component" value="Unassembled WGS sequence"/>
</dbReference>
<feature type="region of interest" description="Disordered" evidence="1">
    <location>
        <begin position="48"/>
        <end position="100"/>
    </location>
</feature>
<sequence>MHLISSHNNANNHVVIDINDRGSNSINIHNNNNNNNNPRQTNLIKRSTLSTSNSPITSVPSNAHGNAHSLTKDTADSNMPSNSDNSFDNDAAEKDSENSALNTNEKSFSVSAANNETCAKISVGAAMTRNRSGSSNFPPYSQTIPNTFSPTYRTVNYRQFIGYFNEGFLRNIDRFFKADMKTEWTKPVPVIVSE</sequence>
<gene>
    <name evidence="2" type="ORF">RFI_08090</name>
</gene>
<reference evidence="2 3" key="1">
    <citation type="journal article" date="2013" name="Curr. Biol.">
        <title>The Genome of the Foraminiferan Reticulomyxa filosa.</title>
        <authorList>
            <person name="Glockner G."/>
            <person name="Hulsmann N."/>
            <person name="Schleicher M."/>
            <person name="Noegel A.A."/>
            <person name="Eichinger L."/>
            <person name="Gallinger C."/>
            <person name="Pawlowski J."/>
            <person name="Sierra R."/>
            <person name="Euteneuer U."/>
            <person name="Pillet L."/>
            <person name="Moustafa A."/>
            <person name="Platzer M."/>
            <person name="Groth M."/>
            <person name="Szafranski K."/>
            <person name="Schliwa M."/>
        </authorList>
    </citation>
    <scope>NUCLEOTIDE SEQUENCE [LARGE SCALE GENOMIC DNA]</scope>
</reference>
<evidence type="ECO:0000256" key="1">
    <source>
        <dbReference type="SAM" id="MobiDB-lite"/>
    </source>
</evidence>
<proteinExistence type="predicted"/>